<evidence type="ECO:0000313" key="2">
    <source>
        <dbReference type="Proteomes" id="UP000627838"/>
    </source>
</evidence>
<name>A0ABR9JNZ6_9ACTN</name>
<dbReference type="Proteomes" id="UP000627838">
    <property type="component" value="Unassembled WGS sequence"/>
</dbReference>
<evidence type="ECO:0000313" key="1">
    <source>
        <dbReference type="EMBL" id="MBE1532301.1"/>
    </source>
</evidence>
<protein>
    <submittedName>
        <fullName evidence="1">Uncharacterized protein</fullName>
    </submittedName>
</protein>
<comment type="caution">
    <text evidence="1">The sequence shown here is derived from an EMBL/GenBank/DDBJ whole genome shotgun (WGS) entry which is preliminary data.</text>
</comment>
<proteinExistence type="predicted"/>
<dbReference type="RefSeq" id="WP_192759017.1">
    <property type="nucleotide sequence ID" value="NZ_JADBDZ010000001.1"/>
</dbReference>
<dbReference type="EMBL" id="JADBDZ010000001">
    <property type="protein sequence ID" value="MBE1532301.1"/>
    <property type="molecule type" value="Genomic_DNA"/>
</dbReference>
<accession>A0ABR9JNZ6</accession>
<keyword evidence="2" id="KW-1185">Reference proteome</keyword>
<organism evidence="1 2">
    <name type="scientific">Actinomadura algeriensis</name>
    <dbReference type="NCBI Taxonomy" id="1679523"/>
    <lineage>
        <taxon>Bacteria</taxon>
        <taxon>Bacillati</taxon>
        <taxon>Actinomycetota</taxon>
        <taxon>Actinomycetes</taxon>
        <taxon>Streptosporangiales</taxon>
        <taxon>Thermomonosporaceae</taxon>
        <taxon>Actinomadura</taxon>
    </lineage>
</organism>
<gene>
    <name evidence="1" type="ORF">H4W34_002134</name>
</gene>
<reference evidence="1 2" key="1">
    <citation type="submission" date="2020-10" db="EMBL/GenBank/DDBJ databases">
        <title>Sequencing the genomes of 1000 actinobacteria strains.</title>
        <authorList>
            <person name="Klenk H.-P."/>
        </authorList>
    </citation>
    <scope>NUCLEOTIDE SEQUENCE [LARGE SCALE GENOMIC DNA]</scope>
    <source>
        <strain evidence="1 2">DSM 46744</strain>
    </source>
</reference>
<sequence length="52" mass="5246">MPAKKYLTWAAAAFVAFYVVTQPDGAARSVETVAGGLADAAGSVITFINAVG</sequence>